<dbReference type="Pfam" id="PF02836">
    <property type="entry name" value="Glyco_hydro_2_C"/>
    <property type="match status" value="1"/>
</dbReference>
<evidence type="ECO:0000256" key="2">
    <source>
        <dbReference type="ARBA" id="ARBA00022801"/>
    </source>
</evidence>
<feature type="domain" description="Glycoside hydrolase family 2 catalytic" evidence="6">
    <location>
        <begin position="322"/>
        <end position="475"/>
    </location>
</feature>
<gene>
    <name evidence="10" type="ORF">C5O23_04770</name>
</gene>
<feature type="domain" description="Glycoside hydrolase family 2 immunoglobulin-like beta-sandwich" evidence="5">
    <location>
        <begin position="208"/>
        <end position="312"/>
    </location>
</feature>
<evidence type="ECO:0000313" key="10">
    <source>
        <dbReference type="EMBL" id="PWB02954.1"/>
    </source>
</evidence>
<dbReference type="InterPro" id="IPR017853">
    <property type="entry name" value="GH"/>
</dbReference>
<feature type="domain" description="Glycoside hydrolase family 2" evidence="9">
    <location>
        <begin position="702"/>
        <end position="802"/>
    </location>
</feature>
<dbReference type="AlphaFoldDB" id="A0A2V1IKR7"/>
<dbReference type="InterPro" id="IPR008979">
    <property type="entry name" value="Galactose-bd-like_sf"/>
</dbReference>
<dbReference type="Proteomes" id="UP000244905">
    <property type="component" value="Unassembled WGS sequence"/>
</dbReference>
<dbReference type="InterPro" id="IPR051913">
    <property type="entry name" value="GH2_Domain-Containing"/>
</dbReference>
<evidence type="ECO:0000259" key="5">
    <source>
        <dbReference type="Pfam" id="PF00703"/>
    </source>
</evidence>
<evidence type="ECO:0000256" key="1">
    <source>
        <dbReference type="ARBA" id="ARBA00007401"/>
    </source>
</evidence>
<dbReference type="PANTHER" id="PTHR42732:SF1">
    <property type="entry name" value="BETA-MANNOSIDASE"/>
    <property type="match status" value="1"/>
</dbReference>
<dbReference type="Pfam" id="PF16355">
    <property type="entry name" value="DUF4982"/>
    <property type="match status" value="1"/>
</dbReference>
<reference evidence="11" key="1">
    <citation type="submission" date="2018-02" db="EMBL/GenBank/DDBJ databases">
        <authorList>
            <person name="Clavel T."/>
            <person name="Strowig T."/>
        </authorList>
    </citation>
    <scope>NUCLEOTIDE SEQUENCE [LARGE SCALE GENOMIC DNA]</scope>
    <source>
        <strain evidence="11">DSM 103720</strain>
    </source>
</reference>
<dbReference type="InterPro" id="IPR032311">
    <property type="entry name" value="DUF4982"/>
</dbReference>
<keyword evidence="2" id="KW-0378">Hydrolase</keyword>
<dbReference type="GeneID" id="82525657"/>
<dbReference type="GO" id="GO:0004553">
    <property type="term" value="F:hydrolase activity, hydrolyzing O-glycosyl compounds"/>
    <property type="evidence" value="ECO:0007669"/>
    <property type="project" value="InterPro"/>
</dbReference>
<dbReference type="Gene3D" id="2.60.120.260">
    <property type="entry name" value="Galactose-binding domain-like"/>
    <property type="match status" value="1"/>
</dbReference>
<comment type="caution">
    <text evidence="10">The sequence shown here is derived from an EMBL/GenBank/DDBJ whole genome shotgun (WGS) entry which is preliminary data.</text>
</comment>
<evidence type="ECO:0000259" key="9">
    <source>
        <dbReference type="Pfam" id="PF18565"/>
    </source>
</evidence>
<dbReference type="Pfam" id="PF02837">
    <property type="entry name" value="Glyco_hydro_2_N"/>
    <property type="match status" value="1"/>
</dbReference>
<dbReference type="InterPro" id="IPR006102">
    <property type="entry name" value="Ig-like_GH2"/>
</dbReference>
<dbReference type="InterPro" id="IPR036156">
    <property type="entry name" value="Beta-gal/glucu_dom_sf"/>
</dbReference>
<dbReference type="Pfam" id="PF18565">
    <property type="entry name" value="Glyco_hydro2_C5"/>
    <property type="match status" value="1"/>
</dbReference>
<dbReference type="PRINTS" id="PR00132">
    <property type="entry name" value="GLHYDRLASE2"/>
</dbReference>
<dbReference type="InterPro" id="IPR040605">
    <property type="entry name" value="Glyco_hydro2_dom5"/>
</dbReference>
<keyword evidence="4" id="KW-0732">Signal</keyword>
<dbReference type="GO" id="GO:0005975">
    <property type="term" value="P:carbohydrate metabolic process"/>
    <property type="evidence" value="ECO:0007669"/>
    <property type="project" value="InterPro"/>
</dbReference>
<dbReference type="InterPro" id="IPR006103">
    <property type="entry name" value="Glyco_hydro_2_cat"/>
</dbReference>
<accession>A0A2V1IKR7</accession>
<keyword evidence="3" id="KW-0326">Glycosidase</keyword>
<feature type="domain" description="DUF4982" evidence="8">
    <location>
        <begin position="624"/>
        <end position="684"/>
    </location>
</feature>
<dbReference type="InterPro" id="IPR006104">
    <property type="entry name" value="Glyco_hydro_2_N"/>
</dbReference>
<evidence type="ECO:0000256" key="4">
    <source>
        <dbReference type="SAM" id="SignalP"/>
    </source>
</evidence>
<dbReference type="InterPro" id="IPR013783">
    <property type="entry name" value="Ig-like_fold"/>
</dbReference>
<organism evidence="10 11">
    <name type="scientific">Duncaniella muris</name>
    <dbReference type="NCBI Taxonomy" id="2094150"/>
    <lineage>
        <taxon>Bacteria</taxon>
        <taxon>Pseudomonadati</taxon>
        <taxon>Bacteroidota</taxon>
        <taxon>Bacteroidia</taxon>
        <taxon>Bacteroidales</taxon>
        <taxon>Muribaculaceae</taxon>
        <taxon>Duncaniella</taxon>
    </lineage>
</organism>
<feature type="domain" description="Glycosyl hydrolases family 2 sugar binding" evidence="7">
    <location>
        <begin position="92"/>
        <end position="192"/>
    </location>
</feature>
<dbReference type="PROSITE" id="PS00608">
    <property type="entry name" value="GLYCOSYL_HYDROL_F2_2"/>
    <property type="match status" value="1"/>
</dbReference>
<feature type="signal peptide" evidence="4">
    <location>
        <begin position="1"/>
        <end position="20"/>
    </location>
</feature>
<evidence type="ECO:0000256" key="3">
    <source>
        <dbReference type="ARBA" id="ARBA00023295"/>
    </source>
</evidence>
<dbReference type="Pfam" id="PF00703">
    <property type="entry name" value="Glyco_hydro_2"/>
    <property type="match status" value="1"/>
</dbReference>
<keyword evidence="11" id="KW-1185">Reference proteome</keyword>
<sequence length="808" mass="91102">MKHKLLSALLAFTLTTPVFAADSGRTVENFNFGWKFHAGDTCGAPDRSFNDSRWTPVSLPHDFQISQPWVAPAADEKADMTNSAANTRSRLSARAFKEMGAGWYRKTFKADPAWKGRRVLLDFEGIMLTGDVYFNGSRVGGTDYGYLGFETDITSLIDFDGDNIVAVRADTGKPENSRWYTGGGLYRNVNLIVTDPRLHFTRHPLRITTPDVSDSSASVVIDAELTNAIKNYKEIRVLAEITDADGQTVSSRTLTLPFNRRQRTNEYRVDSLRIASPRLWDCDSPHLYTLSLTLFAPDGKVADRISETFGIRSIEYSPDFGFRLNGKKLLLKGIANHHTLGALGAAAYPAAIEKRIRILKDFGFNHIRCSHNPYSKQFMDLCDRYGILVVDELYDKWTRQNAGGRKEWMEQWPVDLPEWVRRDRNHPSVIMWSLGNELQMLWNLPFADWGVTPYRLQKTLLKRYDTTRPLTVAMHPRYRDVNTDSLPAPLALATDIASYNYRYMYFPGDSRRFPGMIFYQSEANTSGMGPNFYEMDLDRVVGLAYWGMIDYLGESAGWPAKGWTQGIFDISLEPKPIAWFLRSIFKPEEPVVHIGVIDSDEQLMWNDVQVGTQKLSDHWNRTPGSSLTLYTFTNADEVELRLNGKSLGRKRNAVADPKTRNRIVWENIPYSHGYLEAIAYRDGQGRPVTIHRIETSGRASRLTATADNPSWKADGMDLQHVRIEAIDSHKRRDPQASAPLTFSVDGPAEIVGVINGDLCSHELSTGNTRSLHNGTATVILRSTATPGPVTLTASSPEYKDLKIRLTSK</sequence>
<dbReference type="SUPFAM" id="SSF49303">
    <property type="entry name" value="beta-Galactosidase/glucuronidase domain"/>
    <property type="match status" value="1"/>
</dbReference>
<dbReference type="InterPro" id="IPR006101">
    <property type="entry name" value="Glyco_hydro_2"/>
</dbReference>
<dbReference type="InterPro" id="IPR023232">
    <property type="entry name" value="Glyco_hydro_2_AS"/>
</dbReference>
<protein>
    <submittedName>
        <fullName evidence="10">DUF4982 domain-containing protein</fullName>
    </submittedName>
</protein>
<dbReference type="Gene3D" id="2.60.40.10">
    <property type="entry name" value="Immunoglobulins"/>
    <property type="match status" value="3"/>
</dbReference>
<evidence type="ECO:0000259" key="7">
    <source>
        <dbReference type="Pfam" id="PF02837"/>
    </source>
</evidence>
<dbReference type="PANTHER" id="PTHR42732">
    <property type="entry name" value="BETA-GALACTOSIDASE"/>
    <property type="match status" value="1"/>
</dbReference>
<dbReference type="SUPFAM" id="SSF51445">
    <property type="entry name" value="(Trans)glycosidases"/>
    <property type="match status" value="1"/>
</dbReference>
<name>A0A2V1IKR7_9BACT</name>
<evidence type="ECO:0000259" key="8">
    <source>
        <dbReference type="Pfam" id="PF16355"/>
    </source>
</evidence>
<dbReference type="EMBL" id="PUEC01000008">
    <property type="protein sequence ID" value="PWB02954.1"/>
    <property type="molecule type" value="Genomic_DNA"/>
</dbReference>
<feature type="chain" id="PRO_5016079614" evidence="4">
    <location>
        <begin position="21"/>
        <end position="808"/>
    </location>
</feature>
<evidence type="ECO:0000313" key="11">
    <source>
        <dbReference type="Proteomes" id="UP000244905"/>
    </source>
</evidence>
<evidence type="ECO:0000259" key="6">
    <source>
        <dbReference type="Pfam" id="PF02836"/>
    </source>
</evidence>
<dbReference type="Gene3D" id="3.20.20.80">
    <property type="entry name" value="Glycosidases"/>
    <property type="match status" value="1"/>
</dbReference>
<dbReference type="SUPFAM" id="SSF49785">
    <property type="entry name" value="Galactose-binding domain-like"/>
    <property type="match status" value="1"/>
</dbReference>
<comment type="similarity">
    <text evidence="1">Belongs to the glycosyl hydrolase 2 family.</text>
</comment>
<proteinExistence type="inferred from homology"/>
<dbReference type="RefSeq" id="WP_107031804.1">
    <property type="nucleotide sequence ID" value="NZ_CAXHPX010000076.1"/>
</dbReference>